<feature type="transmembrane region" description="Helical" evidence="9">
    <location>
        <begin position="98"/>
        <end position="119"/>
    </location>
</feature>
<keyword evidence="11" id="KW-1185">Reference proteome</keyword>
<accession>A0A7Y8KYD8</accession>
<dbReference type="GO" id="GO:0015297">
    <property type="term" value="F:antiporter activity"/>
    <property type="evidence" value="ECO:0007669"/>
    <property type="project" value="InterPro"/>
</dbReference>
<feature type="compositionally biased region" description="Basic and acidic residues" evidence="8">
    <location>
        <begin position="330"/>
        <end position="341"/>
    </location>
</feature>
<dbReference type="Proteomes" id="UP000545507">
    <property type="component" value="Unassembled WGS sequence"/>
</dbReference>
<evidence type="ECO:0000256" key="4">
    <source>
        <dbReference type="ARBA" id="ARBA00022475"/>
    </source>
</evidence>
<feature type="transmembrane region" description="Helical" evidence="9">
    <location>
        <begin position="158"/>
        <end position="179"/>
    </location>
</feature>
<keyword evidence="4" id="KW-1003">Cell membrane</keyword>
<keyword evidence="3" id="KW-0813">Transport</keyword>
<keyword evidence="6 9" id="KW-1133">Transmembrane helix</keyword>
<evidence type="ECO:0000313" key="10">
    <source>
        <dbReference type="EMBL" id="NWF46018.1"/>
    </source>
</evidence>
<dbReference type="GO" id="GO:0015104">
    <property type="term" value="F:antimonite transmembrane transporter activity"/>
    <property type="evidence" value="ECO:0007669"/>
    <property type="project" value="TreeGrafter"/>
</dbReference>
<sequence>MWKVLNWAQKNLVWSIPIAMVAGLLFGQMADPAFLRWGILPLTFLMVYPMMVTMNVRDLLKPGGNRLQGTTLAVNFVLMPAVGYAMGLLFFADQPMVRLALLLTALLPTSGMTISWTGFAKGNVPAAVKMTVVGLIAGSLLAPVYLKALLGAVVEIPVLQVFGQIALIVFLPLVLGTLTQRWLTGRHGEAHFNQKLKPKFPPISTLGVLGIVFVSMALKSRDIFAHPALLPNLLLPLALMYALNFAISTLIGKTFFQRGDAIALVYGTVMRNLSIALAIAMGVFGEQGADAALLIALAYIVQVQAAAWYVRLTDRLFGAPPVAPPPRPPKPPERKPHANQP</sequence>
<feature type="transmembrane region" description="Helical" evidence="9">
    <location>
        <begin position="200"/>
        <end position="218"/>
    </location>
</feature>
<evidence type="ECO:0000313" key="11">
    <source>
        <dbReference type="Proteomes" id="UP000545507"/>
    </source>
</evidence>
<comment type="similarity">
    <text evidence="2">Belongs to the arsenical resistance-3 (ACR3) (TC 2.A.59) family.</text>
</comment>
<dbReference type="PANTHER" id="PTHR43057:SF1">
    <property type="entry name" value="ARSENICAL-RESISTANCE PROTEIN 3"/>
    <property type="match status" value="1"/>
</dbReference>
<dbReference type="InterPro" id="IPR038770">
    <property type="entry name" value="Na+/solute_symporter_sf"/>
</dbReference>
<gene>
    <name evidence="10" type="ORF">F3K02_12265</name>
</gene>
<protein>
    <submittedName>
        <fullName evidence="10">Arsenic resistance protein</fullName>
    </submittedName>
</protein>
<evidence type="ECO:0000256" key="1">
    <source>
        <dbReference type="ARBA" id="ARBA00004651"/>
    </source>
</evidence>
<comment type="caution">
    <text evidence="10">The sequence shown here is derived from an EMBL/GenBank/DDBJ whole genome shotgun (WGS) entry which is preliminary data.</text>
</comment>
<proteinExistence type="inferred from homology"/>
<evidence type="ECO:0000256" key="7">
    <source>
        <dbReference type="ARBA" id="ARBA00023136"/>
    </source>
</evidence>
<comment type="subcellular location">
    <subcellularLocation>
        <location evidence="1">Cell membrane</location>
        <topology evidence="1">Multi-pass membrane protein</topology>
    </subcellularLocation>
</comment>
<dbReference type="Gene3D" id="1.20.1530.20">
    <property type="match status" value="1"/>
</dbReference>
<dbReference type="PANTHER" id="PTHR43057">
    <property type="entry name" value="ARSENITE EFFLUX TRANSPORTER"/>
    <property type="match status" value="1"/>
</dbReference>
<evidence type="ECO:0000256" key="6">
    <source>
        <dbReference type="ARBA" id="ARBA00022989"/>
    </source>
</evidence>
<feature type="transmembrane region" description="Helical" evidence="9">
    <location>
        <begin position="12"/>
        <end position="28"/>
    </location>
</feature>
<feature type="transmembrane region" description="Helical" evidence="9">
    <location>
        <begin position="230"/>
        <end position="251"/>
    </location>
</feature>
<dbReference type="Pfam" id="PF01758">
    <property type="entry name" value="SBF"/>
    <property type="match status" value="1"/>
</dbReference>
<dbReference type="GO" id="GO:0015105">
    <property type="term" value="F:arsenite transmembrane transporter activity"/>
    <property type="evidence" value="ECO:0007669"/>
    <property type="project" value="TreeGrafter"/>
</dbReference>
<dbReference type="AlphaFoldDB" id="A0A7Y8KYD8"/>
<evidence type="ECO:0000256" key="5">
    <source>
        <dbReference type="ARBA" id="ARBA00022692"/>
    </source>
</evidence>
<keyword evidence="5 9" id="KW-0812">Transmembrane</keyword>
<feature type="transmembrane region" description="Helical" evidence="9">
    <location>
        <begin position="263"/>
        <end position="285"/>
    </location>
</feature>
<feature type="region of interest" description="Disordered" evidence="8">
    <location>
        <begin position="320"/>
        <end position="341"/>
    </location>
</feature>
<feature type="transmembrane region" description="Helical" evidence="9">
    <location>
        <begin position="126"/>
        <end position="146"/>
    </location>
</feature>
<feature type="transmembrane region" description="Helical" evidence="9">
    <location>
        <begin position="72"/>
        <end position="92"/>
    </location>
</feature>
<dbReference type="GO" id="GO:0005886">
    <property type="term" value="C:plasma membrane"/>
    <property type="evidence" value="ECO:0007669"/>
    <property type="project" value="UniProtKB-SubCell"/>
</dbReference>
<evidence type="ECO:0000256" key="9">
    <source>
        <dbReference type="SAM" id="Phobius"/>
    </source>
</evidence>
<organism evidence="10 11">
    <name type="scientific">Hydrogenophaga aromaticivorans</name>
    <dbReference type="NCBI Taxonomy" id="2610898"/>
    <lineage>
        <taxon>Bacteria</taxon>
        <taxon>Pseudomonadati</taxon>
        <taxon>Pseudomonadota</taxon>
        <taxon>Betaproteobacteria</taxon>
        <taxon>Burkholderiales</taxon>
        <taxon>Comamonadaceae</taxon>
        <taxon>Hydrogenophaga</taxon>
    </lineage>
</organism>
<name>A0A7Y8KYD8_9BURK</name>
<evidence type="ECO:0000256" key="8">
    <source>
        <dbReference type="SAM" id="MobiDB-lite"/>
    </source>
</evidence>
<reference evidence="10 11" key="1">
    <citation type="submission" date="2019-09" db="EMBL/GenBank/DDBJ databases">
        <title>Hydrogenophaga aromatica sp. nov., isolated from a para-xylene-degrading enrichment culture.</title>
        <authorList>
            <person name="Tancsics A."/>
            <person name="Banerjee S."/>
        </authorList>
    </citation>
    <scope>NUCLEOTIDE SEQUENCE [LARGE SCALE GENOMIC DNA]</scope>
    <source>
        <strain evidence="10 11">D2P1</strain>
    </source>
</reference>
<keyword evidence="7 9" id="KW-0472">Membrane</keyword>
<feature type="transmembrane region" description="Helical" evidence="9">
    <location>
        <begin position="291"/>
        <end position="310"/>
    </location>
</feature>
<evidence type="ECO:0000256" key="2">
    <source>
        <dbReference type="ARBA" id="ARBA00010110"/>
    </source>
</evidence>
<dbReference type="InterPro" id="IPR004706">
    <property type="entry name" value="Arsenical-R_Acr3"/>
</dbReference>
<dbReference type="InterPro" id="IPR002657">
    <property type="entry name" value="BilAc:Na_symport/Acr3"/>
</dbReference>
<feature type="transmembrane region" description="Helical" evidence="9">
    <location>
        <begin position="34"/>
        <end position="51"/>
    </location>
</feature>
<dbReference type="RefSeq" id="WP_177135925.1">
    <property type="nucleotide sequence ID" value="NZ_VYGV01000009.1"/>
</dbReference>
<dbReference type="EMBL" id="VYGV01000009">
    <property type="protein sequence ID" value="NWF46018.1"/>
    <property type="molecule type" value="Genomic_DNA"/>
</dbReference>
<evidence type="ECO:0000256" key="3">
    <source>
        <dbReference type="ARBA" id="ARBA00022448"/>
    </source>
</evidence>